<dbReference type="EMBL" id="SLWM01000006">
    <property type="protein sequence ID" value="TCO22915.1"/>
    <property type="molecule type" value="Genomic_DNA"/>
</dbReference>
<dbReference type="InterPro" id="IPR036259">
    <property type="entry name" value="MFS_trans_sf"/>
</dbReference>
<feature type="transmembrane region" description="Helical" evidence="7">
    <location>
        <begin position="366"/>
        <end position="387"/>
    </location>
</feature>
<dbReference type="PRINTS" id="PR01036">
    <property type="entry name" value="TCRTETB"/>
</dbReference>
<name>A0ABY2BN39_9ACTN</name>
<feature type="transmembrane region" description="Helical" evidence="7">
    <location>
        <begin position="51"/>
        <end position="72"/>
    </location>
</feature>
<feature type="transmembrane region" description="Helical" evidence="7">
    <location>
        <begin position="84"/>
        <end position="103"/>
    </location>
</feature>
<dbReference type="RefSeq" id="WP_132189615.1">
    <property type="nucleotide sequence ID" value="NZ_SLWM01000006.1"/>
</dbReference>
<evidence type="ECO:0000256" key="3">
    <source>
        <dbReference type="ARBA" id="ARBA00022475"/>
    </source>
</evidence>
<comment type="caution">
    <text evidence="9">The sequence shown here is derived from an EMBL/GenBank/DDBJ whole genome shotgun (WGS) entry which is preliminary data.</text>
</comment>
<feature type="transmembrane region" description="Helical" evidence="7">
    <location>
        <begin position="18"/>
        <end position="39"/>
    </location>
</feature>
<comment type="subcellular location">
    <subcellularLocation>
        <location evidence="1">Cell membrane</location>
        <topology evidence="1">Multi-pass membrane protein</topology>
    </subcellularLocation>
</comment>
<dbReference type="Pfam" id="PF07690">
    <property type="entry name" value="MFS_1"/>
    <property type="match status" value="1"/>
</dbReference>
<accession>A0ABY2BN39</accession>
<feature type="transmembrane region" description="Helical" evidence="7">
    <location>
        <begin position="170"/>
        <end position="192"/>
    </location>
</feature>
<gene>
    <name evidence="9" type="ORF">EV644_106223</name>
</gene>
<dbReference type="Gene3D" id="1.20.1720.10">
    <property type="entry name" value="Multidrug resistance protein D"/>
    <property type="match status" value="1"/>
</dbReference>
<keyword evidence="2" id="KW-0813">Transport</keyword>
<feature type="transmembrane region" description="Helical" evidence="7">
    <location>
        <begin position="236"/>
        <end position="255"/>
    </location>
</feature>
<dbReference type="NCBIfam" id="TIGR00711">
    <property type="entry name" value="efflux_EmrB"/>
    <property type="match status" value="1"/>
</dbReference>
<evidence type="ECO:0000313" key="10">
    <source>
        <dbReference type="Proteomes" id="UP000295818"/>
    </source>
</evidence>
<evidence type="ECO:0000313" key="9">
    <source>
        <dbReference type="EMBL" id="TCO22915.1"/>
    </source>
</evidence>
<feature type="transmembrane region" description="Helical" evidence="7">
    <location>
        <begin position="341"/>
        <end position="360"/>
    </location>
</feature>
<sequence>MAVPQQEKLSPDVRPWPALWALVLGFFMILVDTTIVSVATPAILNELRADVGTVVWVTSAYLLAYAVPLLITGRLGDRVGPKKLYLAGLTLFTLASVWCGLTTSIEMLIVARVFQGLGASMMTPQTMAVITRIFPPNERGRAMSLWGATAGVATLVGPILGGVLVDGLGWQWIFFVNAPIGVVGFVLAWRLVPDLPTHEHKFDLLGVALSTIGLFCLVFGIQEGQKYDWGQIKGPLSVWSLIIAGLVFIALFLVWQARIKTEPLLPLSLFKDRNFSLANTAITTVGFAITAMAFPLMLYAQTVRGLSPTRSALLLVPMAVISGVLAPFVGRLTDKAPPRFIAGFGLLCCSVSLFWLSQVIEPTVPIWELLLPIALLGVANGFMWAPIGSTATRNLPMHQAGAGAGVYNTTRQVGAVLGSAGIAVLMESRLAANLPMVPGGATAGEGGGGKLPEALHQGFSDSMAQSLMLPAAVLVIGLIAALFFTKPNYLERPADTTTAKAEAA</sequence>
<keyword evidence="4 7" id="KW-0812">Transmembrane</keyword>
<dbReference type="InterPro" id="IPR020846">
    <property type="entry name" value="MFS_dom"/>
</dbReference>
<keyword evidence="10" id="KW-1185">Reference proteome</keyword>
<dbReference type="CDD" id="cd17321">
    <property type="entry name" value="MFS_MMR_MDR_like"/>
    <property type="match status" value="1"/>
</dbReference>
<evidence type="ECO:0000256" key="2">
    <source>
        <dbReference type="ARBA" id="ARBA00022448"/>
    </source>
</evidence>
<feature type="domain" description="Major facilitator superfamily (MFS) profile" evidence="8">
    <location>
        <begin position="18"/>
        <end position="489"/>
    </location>
</feature>
<dbReference type="Proteomes" id="UP000295818">
    <property type="component" value="Unassembled WGS sequence"/>
</dbReference>
<reference evidence="9 10" key="1">
    <citation type="journal article" date="2015" name="Stand. Genomic Sci.">
        <title>Genomic Encyclopedia of Bacterial and Archaeal Type Strains, Phase III: the genomes of soil and plant-associated and newly described type strains.</title>
        <authorList>
            <person name="Whitman W.B."/>
            <person name="Woyke T."/>
            <person name="Klenk H.P."/>
            <person name="Zhou Y."/>
            <person name="Lilburn T.G."/>
            <person name="Beck B.J."/>
            <person name="De Vos P."/>
            <person name="Vandamme P."/>
            <person name="Eisen J.A."/>
            <person name="Garrity G."/>
            <person name="Hugenholtz P."/>
            <person name="Kyrpides N.C."/>
        </authorList>
    </citation>
    <scope>NUCLEOTIDE SEQUENCE [LARGE SCALE GENOMIC DNA]</scope>
    <source>
        <strain evidence="9 10">VKM Ac-2538</strain>
    </source>
</reference>
<feature type="transmembrane region" description="Helical" evidence="7">
    <location>
        <begin position="312"/>
        <end position="329"/>
    </location>
</feature>
<feature type="transmembrane region" description="Helical" evidence="7">
    <location>
        <begin position="276"/>
        <end position="300"/>
    </location>
</feature>
<protein>
    <submittedName>
        <fullName evidence="9">EmrB/QacA subfamily drug resistance transporter</fullName>
    </submittedName>
</protein>
<dbReference type="Gene3D" id="1.20.1250.20">
    <property type="entry name" value="MFS general substrate transporter like domains"/>
    <property type="match status" value="1"/>
</dbReference>
<feature type="transmembrane region" description="Helical" evidence="7">
    <location>
        <begin position="467"/>
        <end position="485"/>
    </location>
</feature>
<organism evidence="9 10">
    <name type="scientific">Kribbella orskensis</name>
    <dbReference type="NCBI Taxonomy" id="2512216"/>
    <lineage>
        <taxon>Bacteria</taxon>
        <taxon>Bacillati</taxon>
        <taxon>Actinomycetota</taxon>
        <taxon>Actinomycetes</taxon>
        <taxon>Propionibacteriales</taxon>
        <taxon>Kribbellaceae</taxon>
        <taxon>Kribbella</taxon>
    </lineage>
</organism>
<evidence type="ECO:0000256" key="6">
    <source>
        <dbReference type="ARBA" id="ARBA00023136"/>
    </source>
</evidence>
<dbReference type="SUPFAM" id="SSF103473">
    <property type="entry name" value="MFS general substrate transporter"/>
    <property type="match status" value="1"/>
</dbReference>
<keyword evidence="6 7" id="KW-0472">Membrane</keyword>
<dbReference type="PROSITE" id="PS50850">
    <property type="entry name" value="MFS"/>
    <property type="match status" value="1"/>
</dbReference>
<keyword evidence="3" id="KW-1003">Cell membrane</keyword>
<proteinExistence type="predicted"/>
<feature type="transmembrane region" description="Helical" evidence="7">
    <location>
        <begin position="142"/>
        <end position="164"/>
    </location>
</feature>
<dbReference type="InterPro" id="IPR011701">
    <property type="entry name" value="MFS"/>
</dbReference>
<feature type="transmembrane region" description="Helical" evidence="7">
    <location>
        <begin position="204"/>
        <end position="221"/>
    </location>
</feature>
<evidence type="ECO:0000256" key="5">
    <source>
        <dbReference type="ARBA" id="ARBA00022989"/>
    </source>
</evidence>
<evidence type="ECO:0000256" key="4">
    <source>
        <dbReference type="ARBA" id="ARBA00022692"/>
    </source>
</evidence>
<dbReference type="PANTHER" id="PTHR42718:SF42">
    <property type="entry name" value="EXPORT PROTEIN"/>
    <property type="match status" value="1"/>
</dbReference>
<evidence type="ECO:0000256" key="7">
    <source>
        <dbReference type="SAM" id="Phobius"/>
    </source>
</evidence>
<keyword evidence="5 7" id="KW-1133">Transmembrane helix</keyword>
<dbReference type="InterPro" id="IPR004638">
    <property type="entry name" value="EmrB-like"/>
</dbReference>
<evidence type="ECO:0000256" key="1">
    <source>
        <dbReference type="ARBA" id="ARBA00004651"/>
    </source>
</evidence>
<evidence type="ECO:0000259" key="8">
    <source>
        <dbReference type="PROSITE" id="PS50850"/>
    </source>
</evidence>
<dbReference type="PANTHER" id="PTHR42718">
    <property type="entry name" value="MAJOR FACILITATOR SUPERFAMILY MULTIDRUG TRANSPORTER MFSC"/>
    <property type="match status" value="1"/>
</dbReference>